<keyword evidence="2" id="KW-0808">Transferase</keyword>
<keyword evidence="5 7" id="KW-0067">ATP-binding</keyword>
<feature type="region of interest" description="Disordered" evidence="9">
    <location>
        <begin position="680"/>
        <end position="739"/>
    </location>
</feature>
<evidence type="ECO:0000256" key="8">
    <source>
        <dbReference type="PIRSR" id="PIRSR630616-3"/>
    </source>
</evidence>
<feature type="region of interest" description="Disordered" evidence="9">
    <location>
        <begin position="97"/>
        <end position="142"/>
    </location>
</feature>
<dbReference type="SMART" id="SM00220">
    <property type="entry name" value="S_TKc"/>
    <property type="match status" value="1"/>
</dbReference>
<feature type="binding site" evidence="7">
    <location>
        <begin position="350"/>
        <end position="351"/>
    </location>
    <ligand>
        <name>ATP</name>
        <dbReference type="ChEBI" id="CHEBI:30616"/>
    </ligand>
</feature>
<name>A0A9P8D2K5_MORAP</name>
<evidence type="ECO:0000313" key="11">
    <source>
        <dbReference type="EMBL" id="KAG9327341.1"/>
    </source>
</evidence>
<feature type="compositionally biased region" description="Polar residues" evidence="9">
    <location>
        <begin position="22"/>
        <end position="57"/>
    </location>
</feature>
<proteinExistence type="predicted"/>
<dbReference type="InterPro" id="IPR030616">
    <property type="entry name" value="Aur-like"/>
</dbReference>
<gene>
    <name evidence="11" type="ORF">KVV02_007117</name>
</gene>
<feature type="region of interest" description="Disordered" evidence="9">
    <location>
        <begin position="14"/>
        <end position="79"/>
    </location>
</feature>
<evidence type="ECO:0000256" key="7">
    <source>
        <dbReference type="PIRSR" id="PIRSR630616-2"/>
    </source>
</evidence>
<feature type="compositionally biased region" description="Low complexity" evidence="9">
    <location>
        <begin position="107"/>
        <end position="127"/>
    </location>
</feature>
<keyword evidence="1" id="KW-0723">Serine/threonine-protein kinase</keyword>
<keyword evidence="4" id="KW-0418">Kinase</keyword>
<dbReference type="SUPFAM" id="SSF56112">
    <property type="entry name" value="Protein kinase-like (PK-like)"/>
    <property type="match status" value="1"/>
</dbReference>
<dbReference type="PROSITE" id="PS00108">
    <property type="entry name" value="PROTEIN_KINASE_ST"/>
    <property type="match status" value="1"/>
</dbReference>
<dbReference type="Gene3D" id="3.30.200.20">
    <property type="entry name" value="Phosphorylase Kinase, domain 1"/>
    <property type="match status" value="1"/>
</dbReference>
<sequence length="787" mass="87039">MAPILTALKKFIRHGKQKHNKNTSPSSTPDAGTALSSVSHSTAHSFHTQTKSLSTAESCLSASSPPHSRSASCSHPHSRSCSRSSCHLHAATLLGSSTLSKMPQSPPVSRGSSPSRATAAATAAGSSMIDNGHAGPDGIEVSSVNHFTVDPEITHRQNEQQHGNSSYNGNAATFNNNYNNTETASRMVEEQKQQRSRMPVYPGLERFTLLEKMGDGAFSNVYKAHDTKADRIVAVKVVRKYDMNAHQDRHLHRDMKKKPRVTERANILKEVQIMRQLDHQGIIQLYEFAESDEYYFLVLELAQGGELFHRIVKLTYFSEDLARHVIVQVAQAIRYLHEEKGVIHRDIKPENILFEPIPIIPSPPGFKPSEEEEKEDEGIFQPGLGGGGIGRVKIADFGLSKIVWDEQTMTPCGTVGYTAPEIVKDERYSKSVDMWAMGCVLYTLLCGFPPFYDESIQALTEKVARGQFTFLSPWWDEISAEVKDLISHLLCVNPKERYTIDQFLAHPWIKAGEHATPEQTHETAPVSNALPNAFAENKVLASVAAMTPDYGTPLRTPKTPYKRRAENPLSPGIGLREVFDVSNAVHRMGEESRRRYAHQGYGLQPGDAHQRQAFMTHLNEEDEDEGNSSDGSGSVMSEDEVIAAGMGGVKIGQALDQSARQRQQQEYQRAQELIAAEKHRKYMRQQQQAGQAIPSHHITPSVASSSNKRFHQAGAAPAISNGRTGGSTASTNATTSSVRHRRTGFELNMNQATLLKRRAKNNTPLHLNQTIEAQDLLQRQQSQALAV</sequence>
<dbReference type="InterPro" id="IPR011009">
    <property type="entry name" value="Kinase-like_dom_sf"/>
</dbReference>
<comment type="caution">
    <text evidence="11">The sequence shown here is derived from an EMBL/GenBank/DDBJ whole genome shotgun (WGS) entry which is preliminary data.</text>
</comment>
<dbReference type="EMBL" id="JAIFTL010000006">
    <property type="protein sequence ID" value="KAG9327341.1"/>
    <property type="molecule type" value="Genomic_DNA"/>
</dbReference>
<accession>A0A9P8D2K5</accession>
<feature type="cross-link" description="Glycyl lysine isopeptide (Lys-Gly) (interchain with G-Cter in SUMO2)" evidence="8">
    <location>
        <position position="348"/>
    </location>
</feature>
<dbReference type="InterPro" id="IPR000719">
    <property type="entry name" value="Prot_kinase_dom"/>
</dbReference>
<evidence type="ECO:0000256" key="9">
    <source>
        <dbReference type="SAM" id="MobiDB-lite"/>
    </source>
</evidence>
<dbReference type="GO" id="GO:0004674">
    <property type="term" value="F:protein serine/threonine kinase activity"/>
    <property type="evidence" value="ECO:0007669"/>
    <property type="project" value="UniProtKB-KW"/>
</dbReference>
<dbReference type="PANTHER" id="PTHR24350">
    <property type="entry name" value="SERINE/THREONINE-PROTEIN KINASE IAL-RELATED"/>
    <property type="match status" value="1"/>
</dbReference>
<feature type="active site" description="Proton acceptor" evidence="6">
    <location>
        <position position="346"/>
    </location>
</feature>
<dbReference type="Proteomes" id="UP000717515">
    <property type="component" value="Unassembled WGS sequence"/>
</dbReference>
<dbReference type="Pfam" id="PF00069">
    <property type="entry name" value="Pkinase"/>
    <property type="match status" value="1"/>
</dbReference>
<evidence type="ECO:0000313" key="12">
    <source>
        <dbReference type="Proteomes" id="UP000717515"/>
    </source>
</evidence>
<protein>
    <recommendedName>
        <fullName evidence="10">Protein kinase domain-containing protein</fullName>
    </recommendedName>
</protein>
<feature type="binding site" evidence="7">
    <location>
        <position position="396"/>
    </location>
    <ligand>
        <name>ATP</name>
        <dbReference type="ChEBI" id="CHEBI:30616"/>
    </ligand>
</feature>
<reference evidence="11" key="1">
    <citation type="submission" date="2021-07" db="EMBL/GenBank/DDBJ databases">
        <title>Draft genome of Mortierella alpina, strain LL118, isolated from an aspen leaf litter sample.</title>
        <authorList>
            <person name="Yang S."/>
            <person name="Vinatzer B.A."/>
        </authorList>
    </citation>
    <scope>NUCLEOTIDE SEQUENCE</scope>
    <source>
        <strain evidence="11">LL118</strain>
    </source>
</reference>
<dbReference type="GO" id="GO:0005524">
    <property type="term" value="F:ATP binding"/>
    <property type="evidence" value="ECO:0007669"/>
    <property type="project" value="UniProtKB-KW"/>
</dbReference>
<feature type="compositionally biased region" description="Low complexity" evidence="9">
    <location>
        <begin position="720"/>
        <end position="737"/>
    </location>
</feature>
<evidence type="ECO:0000259" key="10">
    <source>
        <dbReference type="PROSITE" id="PS50011"/>
    </source>
</evidence>
<dbReference type="FunFam" id="3.30.200.20:FF:000425">
    <property type="entry name" value="Putative calcium/calmodulin-dependent protein kinase"/>
    <property type="match status" value="1"/>
</dbReference>
<dbReference type="Gene3D" id="1.10.510.10">
    <property type="entry name" value="Transferase(Phosphotransferase) domain 1"/>
    <property type="match status" value="1"/>
</dbReference>
<evidence type="ECO:0000256" key="5">
    <source>
        <dbReference type="ARBA" id="ARBA00022840"/>
    </source>
</evidence>
<evidence type="ECO:0000256" key="6">
    <source>
        <dbReference type="PIRSR" id="PIRSR630616-1"/>
    </source>
</evidence>
<keyword evidence="3 7" id="KW-0547">Nucleotide-binding</keyword>
<feature type="domain" description="Protein kinase" evidence="10">
    <location>
        <begin position="207"/>
        <end position="509"/>
    </location>
</feature>
<evidence type="ECO:0000256" key="4">
    <source>
        <dbReference type="ARBA" id="ARBA00022777"/>
    </source>
</evidence>
<organism evidence="11 12">
    <name type="scientific">Mortierella alpina</name>
    <name type="common">Oleaginous fungus</name>
    <name type="synonym">Mortierella renispora</name>
    <dbReference type="NCBI Taxonomy" id="64518"/>
    <lineage>
        <taxon>Eukaryota</taxon>
        <taxon>Fungi</taxon>
        <taxon>Fungi incertae sedis</taxon>
        <taxon>Mucoromycota</taxon>
        <taxon>Mortierellomycotina</taxon>
        <taxon>Mortierellomycetes</taxon>
        <taxon>Mortierellales</taxon>
        <taxon>Mortierellaceae</taxon>
        <taxon>Mortierella</taxon>
    </lineage>
</organism>
<dbReference type="InterPro" id="IPR008271">
    <property type="entry name" value="Ser/Thr_kinase_AS"/>
</dbReference>
<dbReference type="PROSITE" id="PS50011">
    <property type="entry name" value="PROTEIN_KINASE_DOM"/>
    <property type="match status" value="1"/>
</dbReference>
<evidence type="ECO:0000256" key="3">
    <source>
        <dbReference type="ARBA" id="ARBA00022741"/>
    </source>
</evidence>
<feature type="binding site" evidence="7">
    <location>
        <position position="236"/>
    </location>
    <ligand>
        <name>ATP</name>
        <dbReference type="ChEBI" id="CHEBI:30616"/>
    </ligand>
</feature>
<feature type="compositionally biased region" description="Low complexity" evidence="9">
    <location>
        <begin position="58"/>
        <end position="79"/>
    </location>
</feature>
<evidence type="ECO:0000256" key="1">
    <source>
        <dbReference type="ARBA" id="ARBA00022527"/>
    </source>
</evidence>
<feature type="binding site" evidence="7">
    <location>
        <begin position="300"/>
        <end position="302"/>
    </location>
    <ligand>
        <name>ATP</name>
        <dbReference type="ChEBI" id="CHEBI:30616"/>
    </ligand>
</feature>
<dbReference type="AlphaFoldDB" id="A0A9P8D2K5"/>
<evidence type="ECO:0000256" key="2">
    <source>
        <dbReference type="ARBA" id="ARBA00022679"/>
    </source>
</evidence>